<reference evidence="5 6" key="1">
    <citation type="submission" date="2018-12" db="EMBL/GenBank/DDBJ databases">
        <title>Bacillus ochoae sp. nov., Paenibacillus whitsoniae sp. nov., Paenibacillus spiritus sp. nov. Isolated from the Mars Exploration Rover during spacecraft assembly.</title>
        <authorList>
            <person name="Seuylemezian A."/>
            <person name="Vaishampayan P."/>
        </authorList>
    </citation>
    <scope>NUCLEOTIDE SEQUENCE [LARGE SCALE GENOMIC DNA]</scope>
    <source>
        <strain evidence="5 6">MER 54</strain>
    </source>
</reference>
<dbReference type="PROSITE" id="PS01124">
    <property type="entry name" value="HTH_ARAC_FAMILY_2"/>
    <property type="match status" value="1"/>
</dbReference>
<evidence type="ECO:0000313" key="5">
    <source>
        <dbReference type="EMBL" id="RTE10219.1"/>
    </source>
</evidence>
<proteinExistence type="predicted"/>
<evidence type="ECO:0000256" key="3">
    <source>
        <dbReference type="ARBA" id="ARBA00023163"/>
    </source>
</evidence>
<dbReference type="Gene3D" id="1.10.10.60">
    <property type="entry name" value="Homeodomain-like"/>
    <property type="match status" value="1"/>
</dbReference>
<dbReference type="InterPro" id="IPR003313">
    <property type="entry name" value="AraC-bd"/>
</dbReference>
<feature type="domain" description="HTH araC/xylS-type" evidence="4">
    <location>
        <begin position="172"/>
        <end position="277"/>
    </location>
</feature>
<gene>
    <name evidence="5" type="ORF">EJQ19_08630</name>
</gene>
<dbReference type="Pfam" id="PF12833">
    <property type="entry name" value="HTH_18"/>
    <property type="match status" value="1"/>
</dbReference>
<dbReference type="InterPro" id="IPR018060">
    <property type="entry name" value="HTH_AraC"/>
</dbReference>
<dbReference type="OrthoDB" id="9816335at2"/>
<dbReference type="SUPFAM" id="SSF51215">
    <property type="entry name" value="Regulatory protein AraC"/>
    <property type="match status" value="1"/>
</dbReference>
<dbReference type="GO" id="GO:0043565">
    <property type="term" value="F:sequence-specific DNA binding"/>
    <property type="evidence" value="ECO:0007669"/>
    <property type="project" value="InterPro"/>
</dbReference>
<evidence type="ECO:0000259" key="4">
    <source>
        <dbReference type="PROSITE" id="PS01124"/>
    </source>
</evidence>
<keyword evidence="3" id="KW-0804">Transcription</keyword>
<evidence type="ECO:0000313" key="6">
    <source>
        <dbReference type="Proteomes" id="UP000276128"/>
    </source>
</evidence>
<evidence type="ECO:0000256" key="1">
    <source>
        <dbReference type="ARBA" id="ARBA00023015"/>
    </source>
</evidence>
<dbReference type="AlphaFoldDB" id="A0A3S0A5S4"/>
<dbReference type="PANTHER" id="PTHR43280">
    <property type="entry name" value="ARAC-FAMILY TRANSCRIPTIONAL REGULATOR"/>
    <property type="match status" value="1"/>
</dbReference>
<dbReference type="SUPFAM" id="SSF46689">
    <property type="entry name" value="Homeodomain-like"/>
    <property type="match status" value="1"/>
</dbReference>
<dbReference type="Pfam" id="PF02311">
    <property type="entry name" value="AraC_binding"/>
    <property type="match status" value="1"/>
</dbReference>
<organism evidence="5 6">
    <name type="scientific">Paenibacillus whitsoniae</name>
    <dbReference type="NCBI Taxonomy" id="2496558"/>
    <lineage>
        <taxon>Bacteria</taxon>
        <taxon>Bacillati</taxon>
        <taxon>Bacillota</taxon>
        <taxon>Bacilli</taxon>
        <taxon>Bacillales</taxon>
        <taxon>Paenibacillaceae</taxon>
        <taxon>Paenibacillus</taxon>
    </lineage>
</organism>
<protein>
    <submittedName>
        <fullName evidence="5">AraC family transcriptional regulator</fullName>
    </submittedName>
</protein>
<keyword evidence="1" id="KW-0805">Transcription regulation</keyword>
<accession>A0A3S0A5S4</accession>
<dbReference type="GO" id="GO:0003700">
    <property type="term" value="F:DNA-binding transcription factor activity"/>
    <property type="evidence" value="ECO:0007669"/>
    <property type="project" value="InterPro"/>
</dbReference>
<dbReference type="PANTHER" id="PTHR43280:SF2">
    <property type="entry name" value="HTH-TYPE TRANSCRIPTIONAL REGULATOR EXSA"/>
    <property type="match status" value="1"/>
</dbReference>
<dbReference type="InterPro" id="IPR009057">
    <property type="entry name" value="Homeodomain-like_sf"/>
</dbReference>
<dbReference type="Gene3D" id="2.60.120.10">
    <property type="entry name" value="Jelly Rolls"/>
    <property type="match status" value="1"/>
</dbReference>
<dbReference type="InterPro" id="IPR037923">
    <property type="entry name" value="HTH-like"/>
</dbReference>
<evidence type="ECO:0000256" key="2">
    <source>
        <dbReference type="ARBA" id="ARBA00023125"/>
    </source>
</evidence>
<name>A0A3S0A5S4_9BACL</name>
<dbReference type="Proteomes" id="UP000276128">
    <property type="component" value="Unassembled WGS sequence"/>
</dbReference>
<dbReference type="SMART" id="SM00342">
    <property type="entry name" value="HTH_ARAC"/>
    <property type="match status" value="1"/>
</dbReference>
<keyword evidence="2" id="KW-0238">DNA-binding</keyword>
<comment type="caution">
    <text evidence="5">The sequence shown here is derived from an EMBL/GenBank/DDBJ whole genome shotgun (WGS) entry which is preliminary data.</text>
</comment>
<dbReference type="RefSeq" id="WP_126140801.1">
    <property type="nucleotide sequence ID" value="NZ_RXHU01000022.1"/>
</dbReference>
<dbReference type="InterPro" id="IPR014710">
    <property type="entry name" value="RmlC-like_jellyroll"/>
</dbReference>
<dbReference type="EMBL" id="RXHU01000022">
    <property type="protein sequence ID" value="RTE10219.1"/>
    <property type="molecule type" value="Genomic_DNA"/>
</dbReference>
<keyword evidence="6" id="KW-1185">Reference proteome</keyword>
<sequence length="284" mass="32857">MLILHANEILGKELDALILYHKNFRYWSIPHAHDFYEIFLVIKGSVCHVVNGQSEQLDEGALVFIRPDDQHSFEAIHDEKVELLNMNLRDELILEIFAFLGPGFPSIPLLHAKMPPVRYLSAEQARAFIHQCRDIWTIVRTDQAQMNSMTRGLLASLFTRAFTEQQDGAAYDKAPGWLRELHDHATKNEVFLSGVNALYQSAPCSPEHVARCWKKYYQVTPTHWINEQRLAYAADLIEHSDLDILGICLHCGFGSLSYFYRLFKERFFCTPIAYREKHGKLDFD</sequence>